<evidence type="ECO:0000313" key="3">
    <source>
        <dbReference type="EMBL" id="CAL8083192.1"/>
    </source>
</evidence>
<keyword evidence="4" id="KW-1185">Reference proteome</keyword>
<comment type="caution">
    <text evidence="3">The sequence shown here is derived from an EMBL/GenBank/DDBJ whole genome shotgun (WGS) entry which is preliminary data.</text>
</comment>
<organism evidence="3 4">
    <name type="scientific">Orchesella dallaii</name>
    <dbReference type="NCBI Taxonomy" id="48710"/>
    <lineage>
        <taxon>Eukaryota</taxon>
        <taxon>Metazoa</taxon>
        <taxon>Ecdysozoa</taxon>
        <taxon>Arthropoda</taxon>
        <taxon>Hexapoda</taxon>
        <taxon>Collembola</taxon>
        <taxon>Entomobryomorpha</taxon>
        <taxon>Entomobryoidea</taxon>
        <taxon>Orchesellidae</taxon>
        <taxon>Orchesellinae</taxon>
        <taxon>Orchesella</taxon>
    </lineage>
</organism>
<evidence type="ECO:0000313" key="4">
    <source>
        <dbReference type="Proteomes" id="UP001642540"/>
    </source>
</evidence>
<feature type="region of interest" description="Disordered" evidence="1">
    <location>
        <begin position="65"/>
        <end position="111"/>
    </location>
</feature>
<dbReference type="Proteomes" id="UP001642540">
    <property type="component" value="Unassembled WGS sequence"/>
</dbReference>
<sequence>MESKRTVQIAGVVFCVLLVVSEICCYPPTYSHEDYEQGVREMLEELERQGLTGPMVPRAYNPAHRMMRKSQRSSNLRLRFGKRSSPPFGGENVEPIGNPNWKSGSDVQRED</sequence>
<feature type="chain" id="PRO_5045551064" evidence="2">
    <location>
        <begin position="26"/>
        <end position="111"/>
    </location>
</feature>
<proteinExistence type="predicted"/>
<feature type="compositionally biased region" description="Polar residues" evidence="1">
    <location>
        <begin position="100"/>
        <end position="111"/>
    </location>
</feature>
<feature type="signal peptide" evidence="2">
    <location>
        <begin position="1"/>
        <end position="25"/>
    </location>
</feature>
<keyword evidence="2" id="KW-0732">Signal</keyword>
<evidence type="ECO:0000256" key="1">
    <source>
        <dbReference type="SAM" id="MobiDB-lite"/>
    </source>
</evidence>
<dbReference type="EMBL" id="CAXLJM020000016">
    <property type="protein sequence ID" value="CAL8083192.1"/>
    <property type="molecule type" value="Genomic_DNA"/>
</dbReference>
<gene>
    <name evidence="3" type="ORF">ODALV1_LOCUS5415</name>
</gene>
<evidence type="ECO:0000256" key="2">
    <source>
        <dbReference type="SAM" id="SignalP"/>
    </source>
</evidence>
<reference evidence="3 4" key="1">
    <citation type="submission" date="2024-08" db="EMBL/GenBank/DDBJ databases">
        <authorList>
            <person name="Cucini C."/>
            <person name="Frati F."/>
        </authorList>
    </citation>
    <scope>NUCLEOTIDE SEQUENCE [LARGE SCALE GENOMIC DNA]</scope>
</reference>
<accession>A0ABP1PZA7</accession>
<protein>
    <submittedName>
        <fullName evidence="3">Uncharacterized protein</fullName>
    </submittedName>
</protein>
<name>A0ABP1PZA7_9HEXA</name>